<dbReference type="Pfam" id="PF00665">
    <property type="entry name" value="rve"/>
    <property type="match status" value="1"/>
</dbReference>
<dbReference type="InterPro" id="IPR001584">
    <property type="entry name" value="Integrase_cat-core"/>
</dbReference>
<dbReference type="Pfam" id="PF13276">
    <property type="entry name" value="HTH_21"/>
    <property type="match status" value="1"/>
</dbReference>
<evidence type="ECO:0000259" key="3">
    <source>
        <dbReference type="PROSITE" id="PS50994"/>
    </source>
</evidence>
<dbReference type="GO" id="GO:0015074">
    <property type="term" value="P:DNA integration"/>
    <property type="evidence" value="ECO:0007669"/>
    <property type="project" value="InterPro"/>
</dbReference>
<dbReference type="InterPro" id="IPR012337">
    <property type="entry name" value="RNaseH-like_sf"/>
</dbReference>
<feature type="coiled-coil region" evidence="2">
    <location>
        <begin position="64"/>
        <end position="91"/>
    </location>
</feature>
<dbReference type="InterPro" id="IPR036397">
    <property type="entry name" value="RNaseH_sf"/>
</dbReference>
<dbReference type="InterPro" id="IPR048020">
    <property type="entry name" value="Transpos_IS3"/>
</dbReference>
<dbReference type="EMBL" id="PUIO01000166">
    <property type="protein sequence ID" value="PQP08734.1"/>
    <property type="molecule type" value="Genomic_DNA"/>
</dbReference>
<dbReference type="Gene3D" id="1.10.10.10">
    <property type="entry name" value="Winged helix-like DNA-binding domain superfamily/Winged helix DNA-binding domain"/>
    <property type="match status" value="1"/>
</dbReference>
<dbReference type="InterPro" id="IPR050900">
    <property type="entry name" value="Transposase_IS3/IS150/IS904"/>
</dbReference>
<gene>
    <name evidence="4" type="ORF">C5613_44290</name>
</gene>
<evidence type="ECO:0000256" key="2">
    <source>
        <dbReference type="SAM" id="Coils"/>
    </source>
</evidence>
<proteinExistence type="predicted"/>
<dbReference type="RefSeq" id="WP_105424083.1">
    <property type="nucleotide sequence ID" value="NZ_PUIO01000166.1"/>
</dbReference>
<dbReference type="Gene3D" id="3.30.420.10">
    <property type="entry name" value="Ribonuclease H-like superfamily/Ribonuclease H"/>
    <property type="match status" value="1"/>
</dbReference>
<dbReference type="Pfam" id="PF01527">
    <property type="entry name" value="HTH_Tnp_1"/>
    <property type="match status" value="1"/>
</dbReference>
<protein>
    <submittedName>
        <fullName evidence="4">IS3 family transposase</fullName>
    </submittedName>
</protein>
<dbReference type="InterPro" id="IPR036388">
    <property type="entry name" value="WH-like_DNA-bd_sf"/>
</dbReference>
<dbReference type="GO" id="GO:0003677">
    <property type="term" value="F:DNA binding"/>
    <property type="evidence" value="ECO:0007669"/>
    <property type="project" value="InterPro"/>
</dbReference>
<dbReference type="Proteomes" id="UP000239290">
    <property type="component" value="Unassembled WGS sequence"/>
</dbReference>
<dbReference type="InterPro" id="IPR002514">
    <property type="entry name" value="Transposase_8"/>
</dbReference>
<dbReference type="AlphaFoldDB" id="A0A2S8I1S2"/>
<comment type="caution">
    <text evidence="4">The sequence shown here is derived from an EMBL/GenBank/DDBJ whole genome shotgun (WGS) entry which is preliminary data.</text>
</comment>
<evidence type="ECO:0000313" key="5">
    <source>
        <dbReference type="Proteomes" id="UP000239290"/>
    </source>
</evidence>
<dbReference type="SUPFAM" id="SSF46689">
    <property type="entry name" value="Homeodomain-like"/>
    <property type="match status" value="1"/>
</dbReference>
<dbReference type="GO" id="GO:0004803">
    <property type="term" value="F:transposase activity"/>
    <property type="evidence" value="ECO:0007669"/>
    <property type="project" value="InterPro"/>
</dbReference>
<dbReference type="PANTHER" id="PTHR46889">
    <property type="entry name" value="TRANSPOSASE INSF FOR INSERTION SEQUENCE IS3B-RELATED"/>
    <property type="match status" value="1"/>
</dbReference>
<name>A0A2S8I1S2_RHOOP</name>
<dbReference type="NCBIfam" id="NF033516">
    <property type="entry name" value="transpos_IS3"/>
    <property type="match status" value="1"/>
</dbReference>
<dbReference type="SUPFAM" id="SSF53098">
    <property type="entry name" value="Ribonuclease H-like"/>
    <property type="match status" value="1"/>
</dbReference>
<accession>A0A2S8I1S2</accession>
<dbReference type="PANTHER" id="PTHR46889:SF5">
    <property type="entry name" value="INTEGRASE PROTEIN"/>
    <property type="match status" value="1"/>
</dbReference>
<dbReference type="InterPro" id="IPR009057">
    <property type="entry name" value="Homeodomain-like_sf"/>
</dbReference>
<dbReference type="PROSITE" id="PS50994">
    <property type="entry name" value="INTEGRASE"/>
    <property type="match status" value="1"/>
</dbReference>
<evidence type="ECO:0000256" key="1">
    <source>
        <dbReference type="ARBA" id="ARBA00002286"/>
    </source>
</evidence>
<dbReference type="InterPro" id="IPR025948">
    <property type="entry name" value="HTH-like_dom"/>
</dbReference>
<organism evidence="4 5">
    <name type="scientific">Rhodococcus opacus</name>
    <name type="common">Nocardia opaca</name>
    <dbReference type="NCBI Taxonomy" id="37919"/>
    <lineage>
        <taxon>Bacteria</taxon>
        <taxon>Bacillati</taxon>
        <taxon>Actinomycetota</taxon>
        <taxon>Actinomycetes</taxon>
        <taxon>Mycobacteriales</taxon>
        <taxon>Nocardiaceae</taxon>
        <taxon>Rhodococcus</taxon>
    </lineage>
</organism>
<sequence length="424" mass="47832">MPNVYPAEVREKAVRLVLEHRDEYASEYEAIRTIAERMSLKTETVRVWVRKAEAAGGGTPAASASEAEAELRALRRKNAELEKTIEILKAATFFLRAGVRPATQVICRFIAEHRDQFGVVPICRVLTEHGCTIAPRTFYAWRSRPLSKRALWDATITAVLASYYVERDEHGRRRPESLYGSLKMWAHLRRQGIEVARCTVERLMRVNGWRGASRAKRVRTTVPEPSAPRPPDLVDRNFRVDRPDALYVADFTYVRMVSGFAYTAFVIDAFAGTIVGWEVSTSKETAFVQRAVNQACALRAMQGNPLRGNTIHHSDAGSQYTALRFRETLFLQGLLPSIGSVADAFDNALAETTVGLYKAECIADDSPFRIGPLRTVSDVEEATSAWVHWYNTDRLMHRLGRIPPTEYEARYYAAQRADQPVAHK</sequence>
<keyword evidence="2" id="KW-0175">Coiled coil</keyword>
<comment type="function">
    <text evidence="1">Involved in the transposition of the insertion sequence.</text>
</comment>
<evidence type="ECO:0000313" key="4">
    <source>
        <dbReference type="EMBL" id="PQP08734.1"/>
    </source>
</evidence>
<dbReference type="GO" id="GO:0006313">
    <property type="term" value="P:DNA transposition"/>
    <property type="evidence" value="ECO:0007669"/>
    <property type="project" value="InterPro"/>
</dbReference>
<feature type="domain" description="Integrase catalytic" evidence="3">
    <location>
        <begin position="239"/>
        <end position="412"/>
    </location>
</feature>
<reference evidence="5" key="1">
    <citation type="submission" date="2018-02" db="EMBL/GenBank/DDBJ databases">
        <title>Draft genome sequencing of Rhodococcus opacus KU647198.</title>
        <authorList>
            <person name="Zheng B.-X."/>
        </authorList>
    </citation>
    <scope>NUCLEOTIDE SEQUENCE [LARGE SCALE GENOMIC DNA]</scope>
    <source>
        <strain evidence="5">04-OD7</strain>
    </source>
</reference>